<dbReference type="Proteomes" id="UP000291269">
    <property type="component" value="Unassembled WGS sequence"/>
</dbReference>
<gene>
    <name evidence="2" type="ORF">ESZ91_09220</name>
</gene>
<dbReference type="InterPro" id="IPR018392">
    <property type="entry name" value="LysM"/>
</dbReference>
<evidence type="ECO:0000313" key="2">
    <source>
        <dbReference type="EMBL" id="RXZ58229.1"/>
    </source>
</evidence>
<reference evidence="2 3" key="1">
    <citation type="journal article" date="2019" name="Gut">
        <title>Antibiotics-induced monodominance of a novel gut bacterial order.</title>
        <authorList>
            <person name="Hildebrand F."/>
            <person name="Moitinho-Silva L."/>
            <person name="Blasche S."/>
            <person name="Jahn M.T."/>
            <person name="Gossmann T.I."/>
            <person name="Heuerta-Cepas J."/>
            <person name="Hercog R."/>
            <person name="Luetge M."/>
            <person name="Bahram M."/>
            <person name="Pryszlak A."/>
            <person name="Alves R.J."/>
            <person name="Waszak S.M."/>
            <person name="Zhu A."/>
            <person name="Ye L."/>
            <person name="Costea P.I."/>
            <person name="Aalvink S."/>
            <person name="Belzer C."/>
            <person name="Forslund S.K."/>
            <person name="Sunagawa S."/>
            <person name="Hentschel U."/>
            <person name="Merten C."/>
            <person name="Patil K.R."/>
            <person name="Benes V."/>
            <person name="Bork P."/>
        </authorList>
    </citation>
    <scope>NUCLEOTIDE SEQUENCE [LARGE SCALE GENOMIC DNA]</scope>
    <source>
        <strain evidence="2 3">HDS1380</strain>
    </source>
</reference>
<comment type="caution">
    <text evidence="2">The sequence shown here is derived from an EMBL/GenBank/DDBJ whole genome shotgun (WGS) entry which is preliminary data.</text>
</comment>
<organism evidence="2 3">
    <name type="scientific">Candidatus Borkfalkia ceftriaxoniphila</name>
    <dbReference type="NCBI Taxonomy" id="2508949"/>
    <lineage>
        <taxon>Bacteria</taxon>
        <taxon>Bacillati</taxon>
        <taxon>Bacillota</taxon>
        <taxon>Clostridia</taxon>
        <taxon>Christensenellales</taxon>
        <taxon>Christensenellaceae</taxon>
        <taxon>Candidatus Borkfalkia</taxon>
    </lineage>
</organism>
<proteinExistence type="predicted"/>
<name>A0A4Q2K641_9FIRM</name>
<dbReference type="Pfam" id="PF01476">
    <property type="entry name" value="LysM"/>
    <property type="match status" value="1"/>
</dbReference>
<dbReference type="AlphaFoldDB" id="A0A4Q2K641"/>
<dbReference type="OrthoDB" id="9814460at2"/>
<sequence>MVTLQKSPLPRTGLYLVRRGQTIGQISEYFGLPEHIVIFRNKLQGEVKEGEALFLPVISAREYRAEVGDTIEGICRRFSVSREQFDALNGIEYLWPRMRVLLPAESNNSK</sequence>
<protein>
    <recommendedName>
        <fullName evidence="1">LysM domain-containing protein</fullName>
    </recommendedName>
</protein>
<evidence type="ECO:0000313" key="3">
    <source>
        <dbReference type="Proteomes" id="UP000291269"/>
    </source>
</evidence>
<accession>A0A4Q2K641</accession>
<dbReference type="RefSeq" id="WP_129226526.1">
    <property type="nucleotide sequence ID" value="NZ_SDOZ01000003.1"/>
</dbReference>
<dbReference type="EMBL" id="SDOZ01000003">
    <property type="protein sequence ID" value="RXZ58229.1"/>
    <property type="molecule type" value="Genomic_DNA"/>
</dbReference>
<feature type="domain" description="LysM" evidence="1">
    <location>
        <begin position="67"/>
        <end position="91"/>
    </location>
</feature>
<keyword evidence="3" id="KW-1185">Reference proteome</keyword>
<evidence type="ECO:0000259" key="1">
    <source>
        <dbReference type="Pfam" id="PF01476"/>
    </source>
</evidence>